<dbReference type="STRING" id="602072.A0A1R3RBV1"/>
<dbReference type="Proteomes" id="UP000188318">
    <property type="component" value="Unassembled WGS sequence"/>
</dbReference>
<reference evidence="2" key="1">
    <citation type="journal article" date="2017" name="Genome Biol.">
        <title>Comparative genomics reveals high biological diversity and specific adaptations in the industrially and medically important fungal genus Aspergillus.</title>
        <authorList>
            <person name="de Vries R.P."/>
            <person name="Riley R."/>
            <person name="Wiebenga A."/>
            <person name="Aguilar-Osorio G."/>
            <person name="Amillis S."/>
            <person name="Uchima C.A."/>
            <person name="Anderluh G."/>
            <person name="Asadollahi M."/>
            <person name="Askin M."/>
            <person name="Barry K."/>
            <person name="Battaglia E."/>
            <person name="Bayram O."/>
            <person name="Benocci T."/>
            <person name="Braus-Stromeyer S.A."/>
            <person name="Caldana C."/>
            <person name="Canovas D."/>
            <person name="Cerqueira G.C."/>
            <person name="Chen F."/>
            <person name="Chen W."/>
            <person name="Choi C."/>
            <person name="Clum A."/>
            <person name="Dos Santos R.A."/>
            <person name="Damasio A.R."/>
            <person name="Diallinas G."/>
            <person name="Emri T."/>
            <person name="Fekete E."/>
            <person name="Flipphi M."/>
            <person name="Freyberg S."/>
            <person name="Gallo A."/>
            <person name="Gournas C."/>
            <person name="Habgood R."/>
            <person name="Hainaut M."/>
            <person name="Harispe M.L."/>
            <person name="Henrissat B."/>
            <person name="Hilden K.S."/>
            <person name="Hope R."/>
            <person name="Hossain A."/>
            <person name="Karabika E."/>
            <person name="Karaffa L."/>
            <person name="Karanyi Z."/>
            <person name="Krasevec N."/>
            <person name="Kuo A."/>
            <person name="Kusch H."/>
            <person name="LaButti K."/>
            <person name="Lagendijk E.L."/>
            <person name="Lapidus A."/>
            <person name="Levasseur A."/>
            <person name="Lindquist E."/>
            <person name="Lipzen A."/>
            <person name="Logrieco A.F."/>
            <person name="MacCabe A."/>
            <person name="Maekelae M.R."/>
            <person name="Malavazi I."/>
            <person name="Melin P."/>
            <person name="Meyer V."/>
            <person name="Mielnichuk N."/>
            <person name="Miskei M."/>
            <person name="Molnar A.P."/>
            <person name="Mule G."/>
            <person name="Ngan C.Y."/>
            <person name="Orejas M."/>
            <person name="Orosz E."/>
            <person name="Ouedraogo J.P."/>
            <person name="Overkamp K.M."/>
            <person name="Park H.-S."/>
            <person name="Perrone G."/>
            <person name="Piumi F."/>
            <person name="Punt P.J."/>
            <person name="Ram A.F."/>
            <person name="Ramon A."/>
            <person name="Rauscher S."/>
            <person name="Record E."/>
            <person name="Riano-Pachon D.M."/>
            <person name="Robert V."/>
            <person name="Roehrig J."/>
            <person name="Ruller R."/>
            <person name="Salamov A."/>
            <person name="Salih N.S."/>
            <person name="Samson R.A."/>
            <person name="Sandor E."/>
            <person name="Sanguinetti M."/>
            <person name="Schuetze T."/>
            <person name="Sepcic K."/>
            <person name="Shelest E."/>
            <person name="Sherlock G."/>
            <person name="Sophianopoulou V."/>
            <person name="Squina F.M."/>
            <person name="Sun H."/>
            <person name="Susca A."/>
            <person name="Todd R.B."/>
            <person name="Tsang A."/>
            <person name="Unkles S.E."/>
            <person name="van de Wiele N."/>
            <person name="van Rossen-Uffink D."/>
            <person name="Oliveira J.V."/>
            <person name="Vesth T.C."/>
            <person name="Visser J."/>
            <person name="Yu J.-H."/>
            <person name="Zhou M."/>
            <person name="Andersen M.R."/>
            <person name="Archer D.B."/>
            <person name="Baker S.E."/>
            <person name="Benoit I."/>
            <person name="Brakhage A.A."/>
            <person name="Braus G.H."/>
            <person name="Fischer R."/>
            <person name="Frisvad J.C."/>
            <person name="Goldman G.H."/>
            <person name="Houbraken J."/>
            <person name="Oakley B."/>
            <person name="Pocsi I."/>
            <person name="Scazzocchio C."/>
            <person name="Seiboth B."/>
            <person name="vanKuyk P.A."/>
            <person name="Wortman J."/>
            <person name="Dyer P.S."/>
            <person name="Grigoriev I.V."/>
        </authorList>
    </citation>
    <scope>NUCLEOTIDE SEQUENCE [LARGE SCALE GENOMIC DNA]</scope>
    <source>
        <strain evidence="2">ITEM 5010</strain>
    </source>
</reference>
<gene>
    <name evidence="1" type="ORF">ASPCADRAFT_133989</name>
</gene>
<dbReference type="Gene3D" id="3.40.50.720">
    <property type="entry name" value="NAD(P)-binding Rossmann-like Domain"/>
    <property type="match status" value="1"/>
</dbReference>
<dbReference type="SUPFAM" id="SSF51735">
    <property type="entry name" value="NAD(P)-binding Rossmann-fold domains"/>
    <property type="match status" value="1"/>
</dbReference>
<proteinExistence type="predicted"/>
<evidence type="ECO:0008006" key="3">
    <source>
        <dbReference type="Google" id="ProtNLM"/>
    </source>
</evidence>
<sequence length="423" mass="46683">MTPKPTLAFFGATGGSVLACLISSLKADYKCNALVRTPTKLLTLLSTHNIPPSLIQSNLTIIPGPATSLPAVTQTLLLPDTTIPTSVDLIITGIGGSLIFNFPNPFPTLDNPTVCADTMRTILAAARTLPSKPKLVVITGTGIHYTTRDVPVLMVPVYHWLLGVPHADKRVMEGRYINPIYPVHVLVVVTTPISTSQIPANHTSPDCSPPTMHGRLQFKVGKDPEFVSALALRFDHRRIPYVLVGQASRTLFGDFRKIRNFEFLIEDNFLDNAIDIIRTAGFPQGPISEDGVCFDEEDAPIPCPPVNGPGAFFHVLISGPNERGIYGTHRHISLYKRSMFLPTLPLMYTSLPTTDDPHFLLANDSRLPLIHSRHSPACIAFQYIATRCICSDPFPMYRGGRYSRSLHPVKILKPAWWRLRELV</sequence>
<evidence type="ECO:0000313" key="1">
    <source>
        <dbReference type="EMBL" id="OOF91937.1"/>
    </source>
</evidence>
<protein>
    <recommendedName>
        <fullName evidence="3">NAD(P)-binding domain-containing protein</fullName>
    </recommendedName>
</protein>
<dbReference type="AlphaFoldDB" id="A0A1R3RBV1"/>
<dbReference type="PROSITE" id="PS51257">
    <property type="entry name" value="PROKAR_LIPOPROTEIN"/>
    <property type="match status" value="1"/>
</dbReference>
<dbReference type="EMBL" id="KV907509">
    <property type="protein sequence ID" value="OOF91937.1"/>
    <property type="molecule type" value="Genomic_DNA"/>
</dbReference>
<accession>A0A1R3RBV1</accession>
<organism evidence="1 2">
    <name type="scientific">Aspergillus carbonarius (strain ITEM 5010)</name>
    <dbReference type="NCBI Taxonomy" id="602072"/>
    <lineage>
        <taxon>Eukaryota</taxon>
        <taxon>Fungi</taxon>
        <taxon>Dikarya</taxon>
        <taxon>Ascomycota</taxon>
        <taxon>Pezizomycotina</taxon>
        <taxon>Eurotiomycetes</taxon>
        <taxon>Eurotiomycetidae</taxon>
        <taxon>Eurotiales</taxon>
        <taxon>Aspergillaceae</taxon>
        <taxon>Aspergillus</taxon>
        <taxon>Aspergillus subgen. Circumdati</taxon>
    </lineage>
</organism>
<dbReference type="VEuPathDB" id="FungiDB:ASPCADRAFT_133989"/>
<evidence type="ECO:0000313" key="2">
    <source>
        <dbReference type="Proteomes" id="UP000188318"/>
    </source>
</evidence>
<name>A0A1R3RBV1_ASPC5</name>
<dbReference type="OrthoDB" id="63935at2759"/>
<keyword evidence="2" id="KW-1185">Reference proteome</keyword>
<dbReference type="InterPro" id="IPR036291">
    <property type="entry name" value="NAD(P)-bd_dom_sf"/>
</dbReference>